<name>A0A547PS87_9RHOB</name>
<dbReference type="EMBL" id="VFSV01000026">
    <property type="protein sequence ID" value="TRD16951.1"/>
    <property type="molecule type" value="Genomic_DNA"/>
</dbReference>
<dbReference type="AlphaFoldDB" id="A0A547PS87"/>
<proteinExistence type="predicted"/>
<evidence type="ECO:0000313" key="2">
    <source>
        <dbReference type="Proteomes" id="UP000318590"/>
    </source>
</evidence>
<evidence type="ECO:0000313" key="1">
    <source>
        <dbReference type="EMBL" id="TRD16951.1"/>
    </source>
</evidence>
<dbReference type="Proteomes" id="UP000318590">
    <property type="component" value="Unassembled WGS sequence"/>
</dbReference>
<protein>
    <submittedName>
        <fullName evidence="1">Uncharacterized protein</fullName>
    </submittedName>
</protein>
<reference evidence="1 2" key="1">
    <citation type="submission" date="2019-06" db="EMBL/GenBank/DDBJ databases">
        <title>Paenimaribius caenipelagi gen. nov., sp. nov., isolated from a tidal flat.</title>
        <authorList>
            <person name="Yoon J.-H."/>
        </authorList>
    </citation>
    <scope>NUCLEOTIDE SEQUENCE [LARGE SCALE GENOMIC DNA]</scope>
    <source>
        <strain evidence="1 2">JBTF-M29</strain>
    </source>
</reference>
<keyword evidence="2" id="KW-1185">Reference proteome</keyword>
<comment type="caution">
    <text evidence="1">The sequence shown here is derived from an EMBL/GenBank/DDBJ whole genome shotgun (WGS) entry which is preliminary data.</text>
</comment>
<organism evidence="1 2">
    <name type="scientific">Palleronia caenipelagi</name>
    <dbReference type="NCBI Taxonomy" id="2489174"/>
    <lineage>
        <taxon>Bacteria</taxon>
        <taxon>Pseudomonadati</taxon>
        <taxon>Pseudomonadota</taxon>
        <taxon>Alphaproteobacteria</taxon>
        <taxon>Rhodobacterales</taxon>
        <taxon>Roseobacteraceae</taxon>
        <taxon>Palleronia</taxon>
    </lineage>
</organism>
<sequence length="62" mass="6648">MRAIDIGGGQTVIATDIEHALRLAAAIIGDYVRLPPGLRAAHLDRNLEEAFANYSGRNQSST</sequence>
<gene>
    <name evidence="1" type="ORF">FEV53_13525</name>
</gene>
<accession>A0A547PS87</accession>